<evidence type="ECO:0000313" key="1">
    <source>
        <dbReference type="EMBL" id="EZP75002.1"/>
    </source>
</evidence>
<protein>
    <submittedName>
        <fullName evidence="1">Uncharacterized protein</fullName>
    </submittedName>
</protein>
<gene>
    <name evidence="1" type="ORF">H839_15918</name>
</gene>
<dbReference type="EMBL" id="AOTZ01000009">
    <property type="protein sequence ID" value="EZP75002.1"/>
    <property type="molecule type" value="Genomic_DNA"/>
</dbReference>
<sequence length="50" mass="5912">MYNSLIDIGFTQNQIDEMDIVYHLKLLARRKQSKKQKEGEKVLYIDQVLG</sequence>
<proteinExistence type="predicted"/>
<name>A0ABC9VA86_9BACL</name>
<dbReference type="Proteomes" id="UP000023566">
    <property type="component" value="Chromosome"/>
</dbReference>
<keyword evidence="2" id="KW-1185">Reference proteome</keyword>
<evidence type="ECO:0000313" key="2">
    <source>
        <dbReference type="Proteomes" id="UP000023566"/>
    </source>
</evidence>
<comment type="caution">
    <text evidence="1">The sequence shown here is derived from an EMBL/GenBank/DDBJ whole genome shotgun (WGS) entry which is preliminary data.</text>
</comment>
<dbReference type="AlphaFoldDB" id="A0ABC9VA86"/>
<accession>A0ABC9VA86</accession>
<organism evidence="1 2">
    <name type="scientific">Parageobacillus genomosp. 1</name>
    <dbReference type="NCBI Taxonomy" id="1295642"/>
    <lineage>
        <taxon>Bacteria</taxon>
        <taxon>Bacillati</taxon>
        <taxon>Bacillota</taxon>
        <taxon>Bacilli</taxon>
        <taxon>Bacillales</taxon>
        <taxon>Anoxybacillaceae</taxon>
        <taxon>Parageobacillus</taxon>
    </lineage>
</organism>
<reference evidence="1 2" key="1">
    <citation type="journal article" date="2014" name="Appl. Microbiol. Biotechnol.">
        <title>Transformable facultative thermophile Geobacillus stearothermophilus NUB3621 as a host strain for metabolic engineering.</title>
        <authorList>
            <person name="Blanchard K."/>
            <person name="Robic S."/>
            <person name="Matsumura I."/>
        </authorList>
    </citation>
    <scope>NUCLEOTIDE SEQUENCE [LARGE SCALE GENOMIC DNA]</scope>
    <source>
        <strain evidence="1 2">NUB3621</strain>
    </source>
</reference>